<evidence type="ECO:0000313" key="3">
    <source>
        <dbReference type="EMBL" id="PLT43664.1"/>
    </source>
</evidence>
<gene>
    <name evidence="3" type="ORF">B8V81_2095</name>
</gene>
<keyword evidence="1" id="KW-0472">Membrane</keyword>
<dbReference type="RefSeq" id="WP_052333657.1">
    <property type="nucleotide sequence ID" value="NZ_BIMM01000014.1"/>
</dbReference>
<dbReference type="EMBL" id="NFEZ01000004">
    <property type="protein sequence ID" value="PLT43664.1"/>
    <property type="molecule type" value="Genomic_DNA"/>
</dbReference>
<dbReference type="OrthoDB" id="2081705at2"/>
<sequence length="182" mass="20151">MKLAALKRGLVYQTLRLLRQRQGSHRVALGFALGFLPCWFPTFGADVLLALALLRLCRGNMAAGMFAVLFGTLLWPILFYVNYAVGHAVRRGLRQPADPEVRDILADPAEELRYDETVESLGELGGAGLDFLTGALLNSVLGALLLYLLFRLLWTRCRAPLLRRARAWRARSAGGKRISPSS</sequence>
<evidence type="ECO:0000313" key="4">
    <source>
        <dbReference type="Proteomes" id="UP000234789"/>
    </source>
</evidence>
<proteinExistence type="predicted"/>
<keyword evidence="1" id="KW-1133">Transmembrane helix</keyword>
<protein>
    <recommendedName>
        <fullName evidence="2">DUF2062 domain-containing protein</fullName>
    </recommendedName>
</protein>
<feature type="transmembrane region" description="Helical" evidence="1">
    <location>
        <begin position="61"/>
        <end position="81"/>
    </location>
</feature>
<dbReference type="InterPro" id="IPR018639">
    <property type="entry name" value="DUF2062"/>
</dbReference>
<reference evidence="3 4" key="1">
    <citation type="submission" date="2017-05" db="EMBL/GenBank/DDBJ databases">
        <title>Functional genome analysis of Paenibacillus pasadenensis strain R16: insights on endophytic life style and antifungal activity.</title>
        <authorList>
            <person name="Passera A."/>
            <person name="Marcolungo L."/>
            <person name="Casati P."/>
            <person name="Brasca M."/>
            <person name="Quaglino F."/>
            <person name="Delledonne M."/>
        </authorList>
    </citation>
    <scope>NUCLEOTIDE SEQUENCE [LARGE SCALE GENOMIC DNA]</scope>
    <source>
        <strain evidence="3 4">R16</strain>
    </source>
</reference>
<accession>A0A2N5N005</accession>
<dbReference type="AlphaFoldDB" id="A0A2N5N005"/>
<keyword evidence="4" id="KW-1185">Reference proteome</keyword>
<comment type="caution">
    <text evidence="3">The sequence shown here is derived from an EMBL/GenBank/DDBJ whole genome shotgun (WGS) entry which is preliminary data.</text>
</comment>
<feature type="domain" description="DUF2062" evidence="2">
    <location>
        <begin position="10"/>
        <end position="157"/>
    </location>
</feature>
<organism evidence="3 4">
    <name type="scientific">Paenibacillus pasadenensis</name>
    <dbReference type="NCBI Taxonomy" id="217090"/>
    <lineage>
        <taxon>Bacteria</taxon>
        <taxon>Bacillati</taxon>
        <taxon>Bacillota</taxon>
        <taxon>Bacilli</taxon>
        <taxon>Bacillales</taxon>
        <taxon>Paenibacillaceae</taxon>
        <taxon>Paenibacillus</taxon>
    </lineage>
</organism>
<feature type="transmembrane region" description="Helical" evidence="1">
    <location>
        <begin position="27"/>
        <end position="54"/>
    </location>
</feature>
<evidence type="ECO:0000256" key="1">
    <source>
        <dbReference type="SAM" id="Phobius"/>
    </source>
</evidence>
<feature type="transmembrane region" description="Helical" evidence="1">
    <location>
        <begin position="131"/>
        <end position="154"/>
    </location>
</feature>
<dbReference type="Proteomes" id="UP000234789">
    <property type="component" value="Unassembled WGS sequence"/>
</dbReference>
<evidence type="ECO:0000259" key="2">
    <source>
        <dbReference type="Pfam" id="PF09835"/>
    </source>
</evidence>
<name>A0A2N5N005_9BACL</name>
<dbReference type="Pfam" id="PF09835">
    <property type="entry name" value="DUF2062"/>
    <property type="match status" value="1"/>
</dbReference>
<keyword evidence="1" id="KW-0812">Transmembrane</keyword>